<evidence type="ECO:0000256" key="8">
    <source>
        <dbReference type="ARBA" id="ARBA00022989"/>
    </source>
</evidence>
<proteinExistence type="inferred from homology"/>
<dbReference type="GO" id="GO:0015031">
    <property type="term" value="P:protein transport"/>
    <property type="evidence" value="ECO:0007669"/>
    <property type="project" value="UniProtKB-KW"/>
</dbReference>
<keyword evidence="10 11" id="KW-0472">Membrane</keyword>
<evidence type="ECO:0000256" key="2">
    <source>
        <dbReference type="ARBA" id="ARBA00006742"/>
    </source>
</evidence>
<dbReference type="RefSeq" id="WP_008247730.1">
    <property type="nucleotide sequence ID" value="NZ_CP014544.1"/>
</dbReference>
<evidence type="ECO:0000256" key="11">
    <source>
        <dbReference type="SAM" id="Phobius"/>
    </source>
</evidence>
<gene>
    <name evidence="12" type="ORF">AZF00_08090</name>
</gene>
<dbReference type="PANTHER" id="PTHR33909:SF1">
    <property type="entry name" value="SEC TRANSLOCON ACCESSORY COMPLEX SUBUNIT YAJC"/>
    <property type="match status" value="1"/>
</dbReference>
<evidence type="ECO:0000256" key="7">
    <source>
        <dbReference type="ARBA" id="ARBA00022927"/>
    </source>
</evidence>
<keyword evidence="4" id="KW-0813">Transport</keyword>
<feature type="transmembrane region" description="Helical" evidence="11">
    <location>
        <begin position="25"/>
        <end position="42"/>
    </location>
</feature>
<keyword evidence="5" id="KW-1003">Cell membrane</keyword>
<dbReference type="SMART" id="SM01323">
    <property type="entry name" value="YajC"/>
    <property type="match status" value="1"/>
</dbReference>
<dbReference type="Proteomes" id="UP000074119">
    <property type="component" value="Chromosome"/>
</dbReference>
<evidence type="ECO:0000256" key="5">
    <source>
        <dbReference type="ARBA" id="ARBA00022475"/>
    </source>
</evidence>
<dbReference type="PRINTS" id="PR01853">
    <property type="entry name" value="YAJCTRNLCASE"/>
</dbReference>
<evidence type="ECO:0000256" key="10">
    <source>
        <dbReference type="ARBA" id="ARBA00023136"/>
    </source>
</evidence>
<sequence>MSFFISQAHAQTAGAAGAPAGADLFQIGFLVLMFGLFYFIAIRPQRKRQKEHAAMVAALAKGDEVVTTSGILGKVTKIDDSYVALSVTDNVELKFQRSSIHAVLPKGTLKAI</sequence>
<dbReference type="AlphaFoldDB" id="A0A127M4U3"/>
<keyword evidence="6 11" id="KW-0812">Transmembrane</keyword>
<dbReference type="EMBL" id="CP014544">
    <property type="protein sequence ID" value="AMO68263.1"/>
    <property type="molecule type" value="Genomic_DNA"/>
</dbReference>
<name>A0A127M4U3_9GAMM</name>
<dbReference type="KEGG" id="zal:AZF00_08090"/>
<keyword evidence="9" id="KW-0811">Translocation</keyword>
<dbReference type="GO" id="GO:0005886">
    <property type="term" value="C:plasma membrane"/>
    <property type="evidence" value="ECO:0007669"/>
    <property type="project" value="UniProtKB-SubCell"/>
</dbReference>
<evidence type="ECO:0000256" key="3">
    <source>
        <dbReference type="ARBA" id="ARBA00014962"/>
    </source>
</evidence>
<accession>A0A127M4U3</accession>
<evidence type="ECO:0000256" key="9">
    <source>
        <dbReference type="ARBA" id="ARBA00023010"/>
    </source>
</evidence>
<organism evidence="12 13">
    <name type="scientific">Zhongshania aliphaticivorans</name>
    <dbReference type="NCBI Taxonomy" id="1470434"/>
    <lineage>
        <taxon>Bacteria</taxon>
        <taxon>Pseudomonadati</taxon>
        <taxon>Pseudomonadota</taxon>
        <taxon>Gammaproteobacteria</taxon>
        <taxon>Cellvibrionales</taxon>
        <taxon>Spongiibacteraceae</taxon>
        <taxon>Zhongshania</taxon>
    </lineage>
</organism>
<evidence type="ECO:0000313" key="12">
    <source>
        <dbReference type="EMBL" id="AMO68263.1"/>
    </source>
</evidence>
<comment type="similarity">
    <text evidence="2">Belongs to the YajC family.</text>
</comment>
<evidence type="ECO:0000313" key="13">
    <source>
        <dbReference type="Proteomes" id="UP000074119"/>
    </source>
</evidence>
<dbReference type="NCBIfam" id="TIGR00739">
    <property type="entry name" value="yajC"/>
    <property type="match status" value="1"/>
</dbReference>
<evidence type="ECO:0000256" key="4">
    <source>
        <dbReference type="ARBA" id="ARBA00022448"/>
    </source>
</evidence>
<reference evidence="12 13" key="1">
    <citation type="submission" date="2015-12" db="EMBL/GenBank/DDBJ databases">
        <authorList>
            <person name="Shamseldin A."/>
            <person name="Moawad H."/>
            <person name="Abd El-Rahim W.M."/>
            <person name="Sadowsky M.J."/>
        </authorList>
    </citation>
    <scope>NUCLEOTIDE SEQUENCE [LARGE SCALE GENOMIC DNA]</scope>
    <source>
        <strain evidence="12 13">SM2</strain>
    </source>
</reference>
<evidence type="ECO:0000256" key="6">
    <source>
        <dbReference type="ARBA" id="ARBA00022692"/>
    </source>
</evidence>
<dbReference type="Pfam" id="PF02699">
    <property type="entry name" value="YajC"/>
    <property type="match status" value="1"/>
</dbReference>
<protein>
    <recommendedName>
        <fullName evidence="3">Sec translocon accessory complex subunit YajC</fullName>
    </recommendedName>
</protein>
<dbReference type="InterPro" id="IPR003849">
    <property type="entry name" value="Preprotein_translocase_YajC"/>
</dbReference>
<dbReference type="PANTHER" id="PTHR33909">
    <property type="entry name" value="SEC TRANSLOCON ACCESSORY COMPLEX SUBUNIT YAJC"/>
    <property type="match status" value="1"/>
</dbReference>
<comment type="subcellular location">
    <subcellularLocation>
        <location evidence="1">Cell membrane</location>
        <topology evidence="1">Single-pass membrane protein</topology>
    </subcellularLocation>
</comment>
<dbReference type="STRING" id="1470434.AZF00_08090"/>
<keyword evidence="8 11" id="KW-1133">Transmembrane helix</keyword>
<evidence type="ECO:0000256" key="1">
    <source>
        <dbReference type="ARBA" id="ARBA00004162"/>
    </source>
</evidence>
<keyword evidence="7" id="KW-0653">Protein transport</keyword>